<keyword evidence="2" id="KW-0238">DNA-binding</keyword>
<name>A0A1A8UF33_NOTFU</name>
<sequence length="80" mass="9047">DVIHAFIAVVSVTQVSRFSCSSFVMFRCVRWWKRVLSRAGQVLQFDGRSEEKEEDHLQSSPAVRAGAGLRCDSVSRHHAE</sequence>
<evidence type="ECO:0000313" key="2">
    <source>
        <dbReference type="EMBL" id="SBS45907.1"/>
    </source>
</evidence>
<accession>A0A1A8UF33</accession>
<dbReference type="EMBL" id="HAEJ01005450">
    <property type="protein sequence ID" value="SBS45907.1"/>
    <property type="molecule type" value="Transcribed_RNA"/>
</dbReference>
<dbReference type="GO" id="GO:0003677">
    <property type="term" value="F:DNA binding"/>
    <property type="evidence" value="ECO:0007669"/>
    <property type="project" value="UniProtKB-KW"/>
</dbReference>
<reference evidence="2" key="1">
    <citation type="submission" date="2016-05" db="EMBL/GenBank/DDBJ databases">
        <authorList>
            <person name="Lavstsen T."/>
            <person name="Jespersen J.S."/>
        </authorList>
    </citation>
    <scope>NUCLEOTIDE SEQUENCE</scope>
    <source>
        <tissue evidence="2">Brain</tissue>
    </source>
</reference>
<protein>
    <submittedName>
        <fullName evidence="2">SEBOX homeobox</fullName>
    </submittedName>
</protein>
<dbReference type="AlphaFoldDB" id="A0A1A8UF33"/>
<reference evidence="2" key="2">
    <citation type="submission" date="2016-06" db="EMBL/GenBank/DDBJ databases">
        <title>The genome of a short-lived fish provides insights into sex chromosome evolution and the genetic control of aging.</title>
        <authorList>
            <person name="Reichwald K."/>
            <person name="Felder M."/>
            <person name="Petzold A."/>
            <person name="Koch P."/>
            <person name="Groth M."/>
            <person name="Platzer M."/>
        </authorList>
    </citation>
    <scope>NUCLEOTIDE SEQUENCE</scope>
    <source>
        <tissue evidence="2">Brain</tissue>
    </source>
</reference>
<gene>
    <name evidence="2" type="primary">SEBOX</name>
</gene>
<evidence type="ECO:0000256" key="1">
    <source>
        <dbReference type="SAM" id="MobiDB-lite"/>
    </source>
</evidence>
<feature type="region of interest" description="Disordered" evidence="1">
    <location>
        <begin position="47"/>
        <end position="66"/>
    </location>
</feature>
<feature type="non-terminal residue" evidence="2">
    <location>
        <position position="80"/>
    </location>
</feature>
<feature type="compositionally biased region" description="Basic and acidic residues" evidence="1">
    <location>
        <begin position="47"/>
        <end position="57"/>
    </location>
</feature>
<feature type="non-terminal residue" evidence="2">
    <location>
        <position position="1"/>
    </location>
</feature>
<organism evidence="2">
    <name type="scientific">Nothobranchius furzeri</name>
    <name type="common">Turquoise killifish</name>
    <dbReference type="NCBI Taxonomy" id="105023"/>
    <lineage>
        <taxon>Eukaryota</taxon>
        <taxon>Metazoa</taxon>
        <taxon>Chordata</taxon>
        <taxon>Craniata</taxon>
        <taxon>Vertebrata</taxon>
        <taxon>Euteleostomi</taxon>
        <taxon>Actinopterygii</taxon>
        <taxon>Neopterygii</taxon>
        <taxon>Teleostei</taxon>
        <taxon>Neoteleostei</taxon>
        <taxon>Acanthomorphata</taxon>
        <taxon>Ovalentaria</taxon>
        <taxon>Atherinomorphae</taxon>
        <taxon>Cyprinodontiformes</taxon>
        <taxon>Nothobranchiidae</taxon>
        <taxon>Nothobranchius</taxon>
    </lineage>
</organism>
<keyword evidence="2" id="KW-0371">Homeobox</keyword>
<proteinExistence type="predicted"/>